<keyword evidence="1" id="KW-0812">Transmembrane</keyword>
<reference evidence="2 3" key="1">
    <citation type="submission" date="2020-06" db="EMBL/GenBank/DDBJ databases">
        <title>The endosymbiont of the kinetoplastid Bodo saltans is a Paracaedibacter-like alpha-proteobacterium possessing a putative toxin-antitoxin system.</title>
        <authorList>
            <person name="Midha S."/>
            <person name="Rigden D.J."/>
            <person name="Siozios S."/>
            <person name="Hurst G.D.D."/>
            <person name="Jackson A.P."/>
        </authorList>
    </citation>
    <scope>NUCLEOTIDE SEQUENCE [LARGE SCALE GENOMIC DNA]</scope>
    <source>
        <strain evidence="2">Lake Konstanz</strain>
    </source>
</reference>
<dbReference type="RefSeq" id="WP_350331681.1">
    <property type="nucleotide sequence ID" value="NZ_CP054719.1"/>
</dbReference>
<dbReference type="KEGG" id="pbal:CPBP_00907"/>
<dbReference type="EMBL" id="CP054719">
    <property type="protein sequence ID" value="QOL20126.1"/>
    <property type="molecule type" value="Genomic_DNA"/>
</dbReference>
<evidence type="ECO:0000313" key="2">
    <source>
        <dbReference type="EMBL" id="QOL20126.1"/>
    </source>
</evidence>
<feature type="transmembrane region" description="Helical" evidence="1">
    <location>
        <begin position="74"/>
        <end position="94"/>
    </location>
</feature>
<dbReference type="Proteomes" id="UP000594001">
    <property type="component" value="Chromosome"/>
</dbReference>
<proteinExistence type="predicted"/>
<protein>
    <submittedName>
        <fullName evidence="2">Uncharacterized protein</fullName>
    </submittedName>
</protein>
<keyword evidence="1" id="KW-1133">Transmembrane helix</keyword>
<evidence type="ECO:0000256" key="1">
    <source>
        <dbReference type="SAM" id="Phobius"/>
    </source>
</evidence>
<keyword evidence="3" id="KW-1185">Reference proteome</keyword>
<gene>
    <name evidence="2" type="ORF">CPBP_00907</name>
</gene>
<dbReference type="AlphaFoldDB" id="A0A7L9RUA0"/>
<keyword evidence="1" id="KW-0472">Membrane</keyword>
<name>A0A7L9RUA0_9PROT</name>
<evidence type="ECO:0000313" key="3">
    <source>
        <dbReference type="Proteomes" id="UP000594001"/>
    </source>
</evidence>
<organism evidence="2 3">
    <name type="scientific">Candidatus Bodocaedibacter vickermanii</name>
    <dbReference type="NCBI Taxonomy" id="2741701"/>
    <lineage>
        <taxon>Bacteria</taxon>
        <taxon>Pseudomonadati</taxon>
        <taxon>Pseudomonadota</taxon>
        <taxon>Alphaproteobacteria</taxon>
        <taxon>Holosporales</taxon>
        <taxon>Candidatus Paracaedibacteraceae</taxon>
        <taxon>Candidatus Bodocaedibacter</taxon>
    </lineage>
</organism>
<accession>A0A7L9RUA0</accession>
<sequence length="95" mass="10788">MENKNPNNFDTKSEIEKIKKDLEPHQLGIMISQALKTQKEPENVINEMVLDAIRNNIKYHEAIKKVNSITVNQVMAWIVGILGAFFAGGGLQYFK</sequence>